<dbReference type="PANTHER" id="PTHR43000">
    <property type="entry name" value="DTDP-D-GLUCOSE 4,6-DEHYDRATASE-RELATED"/>
    <property type="match status" value="1"/>
</dbReference>
<accession>A0A0H4PEF1</accession>
<dbReference type="OrthoDB" id="9779041at2"/>
<name>A0A0H4PEF1_9BACT</name>
<protein>
    <recommendedName>
        <fullName evidence="1">NAD(P)-binding domain-containing protein</fullName>
    </recommendedName>
</protein>
<evidence type="ECO:0000259" key="1">
    <source>
        <dbReference type="Pfam" id="PF16363"/>
    </source>
</evidence>
<dbReference type="Proteomes" id="UP000036520">
    <property type="component" value="Chromosome"/>
</dbReference>
<dbReference type="STRING" id="320787.CA2015_3251"/>
<proteinExistence type="predicted"/>
<feature type="domain" description="NAD(P)-binding" evidence="1">
    <location>
        <begin position="5"/>
        <end position="305"/>
    </location>
</feature>
<sequence length="318" mass="35477">MKKVLITGITGMIGKHLSKLLQAEGYAVAGLSRATSASRYESTPNGFKFYQGDILDNKFLKTVWTDWKPDIVYHLAAQSYNGESWKAEDTTYLFNIQGTRNVLEACLAYSPEARVLPACSSASYGFVPENQQPIQEDSTPLRPISPYGVTKASMEMMARQFYFNYKLDVILPRLFIHVGPDHPPVTALQNFARQLAGIKLGIQDPLLKVGNLSSSRDFVDVRDGARALVTLAQIGKSGETYNICTGKAWTMQASLDKIINISGLKVNVETDPNLFRPSDEKVLLGDPTKIMGLGWKPEITFEETLLDIYTNWLKRLEK</sequence>
<organism evidence="2 3">
    <name type="scientific">Cyclobacterium amurskyense</name>
    <dbReference type="NCBI Taxonomy" id="320787"/>
    <lineage>
        <taxon>Bacteria</taxon>
        <taxon>Pseudomonadati</taxon>
        <taxon>Bacteroidota</taxon>
        <taxon>Cytophagia</taxon>
        <taxon>Cytophagales</taxon>
        <taxon>Cyclobacteriaceae</taxon>
        <taxon>Cyclobacterium</taxon>
    </lineage>
</organism>
<dbReference type="Gene3D" id="3.90.25.10">
    <property type="entry name" value="UDP-galactose 4-epimerase, domain 1"/>
    <property type="match status" value="1"/>
</dbReference>
<dbReference type="InterPro" id="IPR036291">
    <property type="entry name" value="NAD(P)-bd_dom_sf"/>
</dbReference>
<dbReference type="EMBL" id="CP012040">
    <property type="protein sequence ID" value="AKP52644.1"/>
    <property type="molecule type" value="Genomic_DNA"/>
</dbReference>
<dbReference type="Gene3D" id="3.40.50.720">
    <property type="entry name" value="NAD(P)-binding Rossmann-like Domain"/>
    <property type="match status" value="1"/>
</dbReference>
<dbReference type="AlphaFoldDB" id="A0A0H4PEF1"/>
<dbReference type="SUPFAM" id="SSF51735">
    <property type="entry name" value="NAD(P)-binding Rossmann-fold domains"/>
    <property type="match status" value="1"/>
</dbReference>
<keyword evidence="3" id="KW-1185">Reference proteome</keyword>
<reference evidence="2 3" key="1">
    <citation type="submission" date="2015-07" db="EMBL/GenBank/DDBJ databases">
        <authorList>
            <person name="Kim K.M."/>
        </authorList>
    </citation>
    <scope>NUCLEOTIDE SEQUENCE [LARGE SCALE GENOMIC DNA]</scope>
    <source>
        <strain evidence="2 3">KCTC 12363</strain>
    </source>
</reference>
<evidence type="ECO:0000313" key="2">
    <source>
        <dbReference type="EMBL" id="AKP52644.1"/>
    </source>
</evidence>
<dbReference type="InterPro" id="IPR016040">
    <property type="entry name" value="NAD(P)-bd_dom"/>
</dbReference>
<dbReference type="RefSeq" id="WP_048642838.1">
    <property type="nucleotide sequence ID" value="NZ_CP012040.1"/>
</dbReference>
<dbReference type="KEGG" id="camu:CA2015_3251"/>
<dbReference type="Pfam" id="PF16363">
    <property type="entry name" value="GDP_Man_Dehyd"/>
    <property type="match status" value="1"/>
</dbReference>
<evidence type="ECO:0000313" key="3">
    <source>
        <dbReference type="Proteomes" id="UP000036520"/>
    </source>
</evidence>
<gene>
    <name evidence="2" type="ORF">CA2015_3251</name>
</gene>